<evidence type="ECO:0000256" key="1">
    <source>
        <dbReference type="ARBA" id="ARBA00022553"/>
    </source>
</evidence>
<dbReference type="Gene3D" id="3.40.50.2300">
    <property type="match status" value="1"/>
</dbReference>
<dbReference type="PANTHER" id="PTHR43719">
    <property type="entry name" value="TWO-COMPONENT HISTIDINE KINASE"/>
    <property type="match status" value="1"/>
</dbReference>
<feature type="domain" description="Response regulatory" evidence="3">
    <location>
        <begin position="2"/>
        <end position="129"/>
    </location>
</feature>
<dbReference type="SMART" id="SM00448">
    <property type="entry name" value="REC"/>
    <property type="match status" value="1"/>
</dbReference>
<feature type="modified residue" description="4-aspartylphosphate" evidence="2">
    <location>
        <position position="55"/>
    </location>
</feature>
<dbReference type="Proteomes" id="UP000885986">
    <property type="component" value="Unassembled WGS sequence"/>
</dbReference>
<organism evidence="4">
    <name type="scientific">Desulfurivibrio alkaliphilus</name>
    <dbReference type="NCBI Taxonomy" id="427923"/>
    <lineage>
        <taxon>Bacteria</taxon>
        <taxon>Pseudomonadati</taxon>
        <taxon>Thermodesulfobacteriota</taxon>
        <taxon>Desulfobulbia</taxon>
        <taxon>Desulfobulbales</taxon>
        <taxon>Desulfobulbaceae</taxon>
        <taxon>Desulfurivibrio</taxon>
    </lineage>
</organism>
<protein>
    <submittedName>
        <fullName evidence="4">Response regulator</fullName>
    </submittedName>
</protein>
<name>A0A7C2TH14_9BACT</name>
<dbReference type="EMBL" id="DSDS01000156">
    <property type="protein sequence ID" value="HET98440.1"/>
    <property type="molecule type" value="Genomic_DNA"/>
</dbReference>
<dbReference type="InterPro" id="IPR001789">
    <property type="entry name" value="Sig_transdc_resp-reg_receiver"/>
</dbReference>
<accession>A0A7C2TH14</accession>
<comment type="caution">
    <text evidence="4">The sequence shown here is derived from an EMBL/GenBank/DDBJ whole genome shotgun (WGS) entry which is preliminary data.</text>
</comment>
<gene>
    <name evidence="4" type="ORF">ENN98_07085</name>
</gene>
<dbReference type="InterPro" id="IPR011006">
    <property type="entry name" value="CheY-like_superfamily"/>
</dbReference>
<dbReference type="AlphaFoldDB" id="A0A7C2TH14"/>
<dbReference type="InterPro" id="IPR050956">
    <property type="entry name" value="2C_system_His_kinase"/>
</dbReference>
<dbReference type="GO" id="GO:0000160">
    <property type="term" value="P:phosphorelay signal transduction system"/>
    <property type="evidence" value="ECO:0007669"/>
    <property type="project" value="InterPro"/>
</dbReference>
<dbReference type="PROSITE" id="PS50110">
    <property type="entry name" value="RESPONSE_REGULATORY"/>
    <property type="match status" value="1"/>
</dbReference>
<sequence>MKILLVEDDFISRTVLQEILAPFGICHQAVDGREALKAHRRALNEGSPYNLICLDIMMPNLDGQETLRRIRELEKEQGIGGSDMVKVIMTTALDDPKSIMTALVKGSCEGYLVKPIRRDTLLAKLRELGMIQE</sequence>
<evidence type="ECO:0000256" key="2">
    <source>
        <dbReference type="PROSITE-ProRule" id="PRU00169"/>
    </source>
</evidence>
<dbReference type="Pfam" id="PF00072">
    <property type="entry name" value="Response_reg"/>
    <property type="match status" value="1"/>
</dbReference>
<evidence type="ECO:0000259" key="3">
    <source>
        <dbReference type="PROSITE" id="PS50110"/>
    </source>
</evidence>
<evidence type="ECO:0000313" key="4">
    <source>
        <dbReference type="EMBL" id="HET98440.1"/>
    </source>
</evidence>
<keyword evidence="1 2" id="KW-0597">Phosphoprotein</keyword>
<dbReference type="SUPFAM" id="SSF52172">
    <property type="entry name" value="CheY-like"/>
    <property type="match status" value="1"/>
</dbReference>
<reference evidence="4" key="1">
    <citation type="journal article" date="2020" name="mSystems">
        <title>Genome- and Community-Level Interaction Insights into Carbon Utilization and Element Cycling Functions of Hydrothermarchaeota in Hydrothermal Sediment.</title>
        <authorList>
            <person name="Zhou Z."/>
            <person name="Liu Y."/>
            <person name="Xu W."/>
            <person name="Pan J."/>
            <person name="Luo Z.H."/>
            <person name="Li M."/>
        </authorList>
    </citation>
    <scope>NUCLEOTIDE SEQUENCE [LARGE SCALE GENOMIC DNA]</scope>
    <source>
        <strain evidence="4">SpSt-1224</strain>
    </source>
</reference>
<dbReference type="CDD" id="cd17546">
    <property type="entry name" value="REC_hyHK_CKI1_RcsC-like"/>
    <property type="match status" value="1"/>
</dbReference>
<proteinExistence type="predicted"/>
<dbReference type="PANTHER" id="PTHR43719:SF28">
    <property type="entry name" value="PEROXIDE STRESS-ACTIVATED HISTIDINE KINASE MAK1-RELATED"/>
    <property type="match status" value="1"/>
</dbReference>